<dbReference type="Pfam" id="PF07282">
    <property type="entry name" value="Cas12f1-like_TNB"/>
    <property type="match status" value="1"/>
</dbReference>
<dbReference type="GO" id="GO:0003677">
    <property type="term" value="F:DNA binding"/>
    <property type="evidence" value="ECO:0007669"/>
    <property type="project" value="UniProtKB-KW"/>
</dbReference>
<sequence>MLHQAIQVRLYSTQNQQIEVASTFWCARWWSHYGQNKSIEVYKKTGKGLGCFGCNTLLPTLKKSDESGWSDDIYSKFLQFTTIELTTAYKFFFEGFAGFYNLRFPDKKQSFQYPQNVKIVAGTRISPYRGINKPKINRHRLSEDKINNSVINKINYSGKYRASILTEIKAENQTTKEGRIAGSDLVLKYLAVIQNDEKVSKYDLNAKHFAKPEKKLKRQQQQLTEQQKKSDSEYKYRKAAAKVCDRFRNSWQDFLHKLSYKLVGDRLAVIVENFQLWGMIRNPNFAKAILDEVLGSFTNFLAYKWERKGGNLVEIERGYFSSKLCSNCFHQMTEMPLNRREGTCPHCATDRDREGNAAIKMKAEGIKILKAEGSAVFALGGEVRPKLGRKSQLRHSPMSTEAPTIFGTTI</sequence>
<evidence type="ECO:0000259" key="9">
    <source>
        <dbReference type="Pfam" id="PF12323"/>
    </source>
</evidence>
<evidence type="ECO:0000256" key="6">
    <source>
        <dbReference type="ARBA" id="ARBA00023172"/>
    </source>
</evidence>
<evidence type="ECO:0000256" key="3">
    <source>
        <dbReference type="ARBA" id="ARBA00022723"/>
    </source>
</evidence>
<comment type="similarity">
    <text evidence="1">In the C-terminal section; belongs to the transposase 35 family.</text>
</comment>
<dbReference type="PATRIC" id="fig|179408.3.peg.7646"/>
<dbReference type="HOGENOM" id="CLU_032903_0_0_3"/>
<proteinExistence type="inferred from homology"/>
<accession>K9VRY5</accession>
<dbReference type="InterPro" id="IPR001959">
    <property type="entry name" value="Transposase"/>
</dbReference>
<protein>
    <submittedName>
        <fullName evidence="10">Transposase IS891/IS1136/IS1341 family</fullName>
    </submittedName>
</protein>
<reference evidence="10 11" key="1">
    <citation type="submission" date="2012-05" db="EMBL/GenBank/DDBJ databases">
        <title>Finished chromosome of genome of Oscillatoria sp. PCC 7112.</title>
        <authorList>
            <consortium name="US DOE Joint Genome Institute"/>
            <person name="Gugger M."/>
            <person name="Coursin T."/>
            <person name="Rippka R."/>
            <person name="Tandeau De Marsac N."/>
            <person name="Huntemann M."/>
            <person name="Wei C.-L."/>
            <person name="Han J."/>
            <person name="Detter J.C."/>
            <person name="Han C."/>
            <person name="Tapia R."/>
            <person name="Davenport K."/>
            <person name="Daligault H."/>
            <person name="Erkkila T."/>
            <person name="Gu W."/>
            <person name="Munk A.C.C."/>
            <person name="Teshima H."/>
            <person name="Xu Y."/>
            <person name="Chain P."/>
            <person name="Chen A."/>
            <person name="Krypides N."/>
            <person name="Mavromatis K."/>
            <person name="Markowitz V."/>
            <person name="Szeto E."/>
            <person name="Ivanova N."/>
            <person name="Mikhailova N."/>
            <person name="Ovchinnikova G."/>
            <person name="Pagani I."/>
            <person name="Pati A."/>
            <person name="Goodwin L."/>
            <person name="Peters L."/>
            <person name="Pitluck S."/>
            <person name="Woyke T."/>
            <person name="Kerfeld C."/>
        </authorList>
    </citation>
    <scope>NUCLEOTIDE SEQUENCE [LARGE SCALE GENOMIC DNA]</scope>
    <source>
        <strain evidence="10 11">PCC 7112</strain>
    </source>
</reference>
<dbReference type="InterPro" id="IPR010095">
    <property type="entry name" value="Cas12f1-like_TNB"/>
</dbReference>
<dbReference type="GO" id="GO:0032196">
    <property type="term" value="P:transposition"/>
    <property type="evidence" value="ECO:0007669"/>
    <property type="project" value="UniProtKB-KW"/>
</dbReference>
<dbReference type="Proteomes" id="UP000010478">
    <property type="component" value="Chromosome"/>
</dbReference>
<name>K9VRY5_9CYAN</name>
<evidence type="ECO:0000256" key="5">
    <source>
        <dbReference type="ARBA" id="ARBA00023125"/>
    </source>
</evidence>
<dbReference type="GO" id="GO:0006310">
    <property type="term" value="P:DNA recombination"/>
    <property type="evidence" value="ECO:0007669"/>
    <property type="project" value="UniProtKB-KW"/>
</dbReference>
<feature type="domain" description="Cas12f1-like TNB" evidence="8">
    <location>
        <begin position="295"/>
        <end position="359"/>
    </location>
</feature>
<keyword evidence="4" id="KW-0862">Zinc</keyword>
<organism evidence="10 11">
    <name type="scientific">Phormidium nigroviride PCC 7112</name>
    <dbReference type="NCBI Taxonomy" id="179408"/>
    <lineage>
        <taxon>Bacteria</taxon>
        <taxon>Bacillati</taxon>
        <taxon>Cyanobacteriota</taxon>
        <taxon>Cyanophyceae</taxon>
        <taxon>Oscillatoriophycideae</taxon>
        <taxon>Oscillatoriales</taxon>
        <taxon>Oscillatoriaceae</taxon>
        <taxon>Phormidium</taxon>
    </lineage>
</organism>
<keyword evidence="2" id="KW-0815">Transposition</keyword>
<dbReference type="EMBL" id="CP003614">
    <property type="protein sequence ID" value="AFZ10329.1"/>
    <property type="molecule type" value="Genomic_DNA"/>
</dbReference>
<dbReference type="Pfam" id="PF01385">
    <property type="entry name" value="OrfB_IS605"/>
    <property type="match status" value="1"/>
</dbReference>
<dbReference type="NCBIfam" id="NF040570">
    <property type="entry name" value="guided_TnpB"/>
    <property type="match status" value="1"/>
</dbReference>
<evidence type="ECO:0000259" key="7">
    <source>
        <dbReference type="Pfam" id="PF01385"/>
    </source>
</evidence>
<dbReference type="STRING" id="179408.Osc7112_6143"/>
<dbReference type="OrthoDB" id="56768at2"/>
<feature type="domain" description="Probable transposase IS891/IS1136/IS1341" evidence="7">
    <location>
        <begin position="163"/>
        <end position="280"/>
    </location>
</feature>
<dbReference type="RefSeq" id="WP_015179525.1">
    <property type="nucleotide sequence ID" value="NC_019729.1"/>
</dbReference>
<evidence type="ECO:0000259" key="8">
    <source>
        <dbReference type="Pfam" id="PF07282"/>
    </source>
</evidence>
<evidence type="ECO:0000256" key="2">
    <source>
        <dbReference type="ARBA" id="ARBA00022578"/>
    </source>
</evidence>
<feature type="domain" description="Transposase putative helix-turn-helix" evidence="9">
    <location>
        <begin position="1"/>
        <end position="47"/>
    </location>
</feature>
<keyword evidence="6" id="KW-0233">DNA recombination</keyword>
<dbReference type="KEGG" id="oni:Osc7112_6143"/>
<evidence type="ECO:0000256" key="1">
    <source>
        <dbReference type="ARBA" id="ARBA00008761"/>
    </source>
</evidence>
<keyword evidence="5" id="KW-0238">DNA-binding</keyword>
<dbReference type="GO" id="GO:0046872">
    <property type="term" value="F:metal ion binding"/>
    <property type="evidence" value="ECO:0007669"/>
    <property type="project" value="UniProtKB-KW"/>
</dbReference>
<dbReference type="AlphaFoldDB" id="K9VRY5"/>
<evidence type="ECO:0000313" key="10">
    <source>
        <dbReference type="EMBL" id="AFZ10329.1"/>
    </source>
</evidence>
<dbReference type="InterPro" id="IPR021027">
    <property type="entry name" value="Transposase_put_HTH"/>
</dbReference>
<dbReference type="Pfam" id="PF12323">
    <property type="entry name" value="HTH_OrfB_IS605"/>
    <property type="match status" value="1"/>
</dbReference>
<dbReference type="eggNOG" id="COG0675">
    <property type="taxonomic scope" value="Bacteria"/>
</dbReference>
<keyword evidence="3" id="KW-0479">Metal-binding</keyword>
<keyword evidence="11" id="KW-1185">Reference proteome</keyword>
<gene>
    <name evidence="10" type="ORF">Osc7112_6143</name>
</gene>
<evidence type="ECO:0000256" key="4">
    <source>
        <dbReference type="ARBA" id="ARBA00022833"/>
    </source>
</evidence>
<evidence type="ECO:0000313" key="11">
    <source>
        <dbReference type="Proteomes" id="UP000010478"/>
    </source>
</evidence>